<evidence type="ECO:0000313" key="1">
    <source>
        <dbReference type="EMBL" id="OHU47263.1"/>
    </source>
</evidence>
<protein>
    <submittedName>
        <fullName evidence="1">Uncharacterized protein</fullName>
    </submittedName>
</protein>
<sequence length="85" mass="9275">MSAGAWDKLRTDIRRLLVLLTAACDLGSGRVELQPDSWARELGITAGRVDECVEFLAGGDLAYWVAGSVETYAVQLPFELRCVTT</sequence>
<name>A0A1S1LC94_MYCCH</name>
<evidence type="ECO:0000313" key="2">
    <source>
        <dbReference type="Proteomes" id="UP000180043"/>
    </source>
</evidence>
<gene>
    <name evidence="1" type="ORF">BKG82_26790</name>
</gene>
<comment type="caution">
    <text evidence="1">The sequence shown here is derived from an EMBL/GenBank/DDBJ whole genome shotgun (WGS) entry which is preliminary data.</text>
</comment>
<accession>A0A1S1LC94</accession>
<dbReference type="EMBL" id="MLIQ01000042">
    <property type="protein sequence ID" value="OHU47263.1"/>
    <property type="molecule type" value="Genomic_DNA"/>
</dbReference>
<dbReference type="Proteomes" id="UP000180043">
    <property type="component" value="Unassembled WGS sequence"/>
</dbReference>
<dbReference type="AlphaFoldDB" id="A0A1S1LC94"/>
<reference evidence="1 2" key="1">
    <citation type="submission" date="2016-10" db="EMBL/GenBank/DDBJ databases">
        <title>Evaluation of Human, Veterinary and Environmental Mycobacterium chelonae Isolates by Core Genome Phylogenomic Analysis, Targeted Gene Comparison, and Anti-microbial Susceptibility Patterns: A Tale of Mistaken Identities.</title>
        <authorList>
            <person name="Fogelson S.B."/>
            <person name="Camus A.C."/>
            <person name="Lorenz W."/>
            <person name="Vasireddy R."/>
            <person name="Vasireddy S."/>
            <person name="Smith T."/>
            <person name="Brown-Elliott B.A."/>
            <person name="Wallace R.J.Jr."/>
            <person name="Hasan N.A."/>
            <person name="Reischl U."/>
            <person name="Sanchez S."/>
        </authorList>
    </citation>
    <scope>NUCLEOTIDE SEQUENCE [LARGE SCALE GENOMIC DNA]</scope>
    <source>
        <strain evidence="1 2">15515</strain>
    </source>
</reference>
<organism evidence="1 2">
    <name type="scientific">Mycobacteroides chelonae</name>
    <name type="common">Mycobacterium chelonae</name>
    <dbReference type="NCBI Taxonomy" id="1774"/>
    <lineage>
        <taxon>Bacteria</taxon>
        <taxon>Bacillati</taxon>
        <taxon>Actinomycetota</taxon>
        <taxon>Actinomycetes</taxon>
        <taxon>Mycobacteriales</taxon>
        <taxon>Mycobacteriaceae</taxon>
        <taxon>Mycobacteroides</taxon>
    </lineage>
</organism>
<proteinExistence type="predicted"/>